<protein>
    <submittedName>
        <fullName evidence="2">Exosortase Y-associated Wzy-like protein</fullName>
    </submittedName>
</protein>
<reference evidence="3" key="1">
    <citation type="journal article" date="2019" name="Int. J. Syst. Evol. Microbiol.">
        <title>The Global Catalogue of Microorganisms (GCM) 10K type strain sequencing project: providing services to taxonomists for standard genome sequencing and annotation.</title>
        <authorList>
            <consortium name="The Broad Institute Genomics Platform"/>
            <consortium name="The Broad Institute Genome Sequencing Center for Infectious Disease"/>
            <person name="Wu L."/>
            <person name="Ma J."/>
        </authorList>
    </citation>
    <scope>NUCLEOTIDE SEQUENCE [LARGE SCALE GENOMIC DNA]</scope>
    <source>
        <strain evidence="3">KCTC 42217</strain>
    </source>
</reference>
<feature type="transmembrane region" description="Helical" evidence="1">
    <location>
        <begin position="67"/>
        <end position="94"/>
    </location>
</feature>
<dbReference type="Proteomes" id="UP001597387">
    <property type="component" value="Unassembled WGS sequence"/>
</dbReference>
<sequence length="480" mass="54575">MQDPRLIERYLLLYIPWLLSLAFAYLPVLSFFVAWLGSFYIFYLTYSGRIKELPTDLPIAEQLMRPIFLVHVIFAGYMSVSPIFNLLDALGWISFDDNDFPSSLEQLELISQSQRYYCLGHAAYATGLLVYLKTRNEQFKVVITDLPSFLVRFTVVALIASNAFLFIPGLKQFYFQLTALSFIGATLALVFSFKADRIEYVAICGVLFIINLIQSLRSGFKEPVIINMLVLGIFLYPFYKKLVLAVFIPLMLVLFFLLPTYNQVFREKAWTKEEDVEQASEAAMAALQAEDDGQQTTTTAWGFLTGRLSEVQMFTGYIENTPSKNEFYGFTILWQSLEVIIPRAIWPSKPSTEELVMERVYQAGVINRGSSVSAKPALIVDGYLSGGVAGIFLTCLIFGAFTQIISIKAEELFGDYIIGTALVYSGLFQILWRGLSFEFLINSVVWSYITMYIIFLILRLLNVLKKVDELHSNIDETYSD</sequence>
<feature type="transmembrane region" description="Helical" evidence="1">
    <location>
        <begin position="413"/>
        <end position="432"/>
    </location>
</feature>
<feature type="transmembrane region" description="Helical" evidence="1">
    <location>
        <begin position="14"/>
        <end position="46"/>
    </location>
</feature>
<keyword evidence="1" id="KW-0812">Transmembrane</keyword>
<name>A0ABW4ZG92_9SPHI</name>
<dbReference type="NCBIfam" id="NF046084">
    <property type="entry name" value="XrtY_assoc_Wzy"/>
    <property type="match status" value="1"/>
</dbReference>
<comment type="caution">
    <text evidence="2">The sequence shown here is derived from an EMBL/GenBank/DDBJ whole genome shotgun (WGS) entry which is preliminary data.</text>
</comment>
<evidence type="ECO:0000313" key="2">
    <source>
        <dbReference type="EMBL" id="MFD2161038.1"/>
    </source>
</evidence>
<keyword evidence="3" id="KW-1185">Reference proteome</keyword>
<evidence type="ECO:0000256" key="1">
    <source>
        <dbReference type="SAM" id="Phobius"/>
    </source>
</evidence>
<gene>
    <name evidence="2" type="ORF">ACFSJU_01440</name>
</gene>
<dbReference type="EMBL" id="JBHUHZ010000001">
    <property type="protein sequence ID" value="MFD2161038.1"/>
    <property type="molecule type" value="Genomic_DNA"/>
</dbReference>
<feature type="transmembrane region" description="Helical" evidence="1">
    <location>
        <begin position="244"/>
        <end position="261"/>
    </location>
</feature>
<feature type="transmembrane region" description="Helical" evidence="1">
    <location>
        <begin position="173"/>
        <end position="193"/>
    </location>
</feature>
<proteinExistence type="predicted"/>
<organism evidence="2 3">
    <name type="scientific">Paradesertivirga mongoliensis</name>
    <dbReference type="NCBI Taxonomy" id="2100740"/>
    <lineage>
        <taxon>Bacteria</taxon>
        <taxon>Pseudomonadati</taxon>
        <taxon>Bacteroidota</taxon>
        <taxon>Sphingobacteriia</taxon>
        <taxon>Sphingobacteriales</taxon>
        <taxon>Sphingobacteriaceae</taxon>
        <taxon>Paradesertivirga</taxon>
    </lineage>
</organism>
<feature type="transmembrane region" description="Helical" evidence="1">
    <location>
        <begin position="382"/>
        <end position="401"/>
    </location>
</feature>
<dbReference type="RefSeq" id="WP_255905395.1">
    <property type="nucleotide sequence ID" value="NZ_JAFMZO010000005.1"/>
</dbReference>
<evidence type="ECO:0000313" key="3">
    <source>
        <dbReference type="Proteomes" id="UP001597387"/>
    </source>
</evidence>
<feature type="transmembrane region" description="Helical" evidence="1">
    <location>
        <begin position="444"/>
        <end position="464"/>
    </location>
</feature>
<feature type="transmembrane region" description="Helical" evidence="1">
    <location>
        <begin position="200"/>
        <end position="217"/>
    </location>
</feature>
<keyword evidence="1" id="KW-1133">Transmembrane helix</keyword>
<keyword evidence="1" id="KW-0472">Membrane</keyword>
<feature type="transmembrane region" description="Helical" evidence="1">
    <location>
        <begin position="146"/>
        <end position="167"/>
    </location>
</feature>
<accession>A0ABW4ZG92</accession>